<dbReference type="WBParaSite" id="TMUE_3000010872.1">
    <property type="protein sequence ID" value="TMUE_3000010872.1"/>
    <property type="gene ID" value="WBGene00301098"/>
</dbReference>
<sequence>MAPKPKKKSSKFSGGKGRLSRESKPVKWIESMAVDMIVTLKKISSEYYHELPNRPDAHEARLFYKNIPTRRNRYGDIPCLDKTRVALIDARDGNDYIHANWVTMPNARCRYIMTQAPLPETTADFWSMVWQENVSLIVCLTKIFEQGKMKTLEYWPTSCGKQFHQKHGHVHIRNVGVRNEPHFALTLLEAVNEKSMERRKIQHYLYLDWPDHRVPICTHNFLQVVRYVDEEIANYKGKEPMTIVVHCSAGVGRSGTLVALQSLVGSVNEGQVPQVCQVVSMVRKQRAMAVQGPEQYLFLYWALTVHITSCCQIPLEAKKDLLKRLVLMKNCSTKSACSLSPITTDQPDAATSSARQARNEDGGDRKRRPSNVKRKTPRGSVTVRKSKP</sequence>
<dbReference type="PROSITE" id="PS50056">
    <property type="entry name" value="TYR_PHOSPHATASE_2"/>
    <property type="match status" value="1"/>
</dbReference>
<evidence type="ECO:0000259" key="2">
    <source>
        <dbReference type="PROSITE" id="PS50055"/>
    </source>
</evidence>
<dbReference type="PROSITE" id="PS50055">
    <property type="entry name" value="TYR_PHOSPHATASE_PTP"/>
    <property type="match status" value="1"/>
</dbReference>
<protein>
    <submittedName>
        <fullName evidence="5 6">Protein-tyrosine-phosphatase</fullName>
    </submittedName>
</protein>
<dbReference type="PANTHER" id="PTHR19134">
    <property type="entry name" value="RECEPTOR-TYPE TYROSINE-PROTEIN PHOSPHATASE"/>
    <property type="match status" value="1"/>
</dbReference>
<dbReference type="InterPro" id="IPR016130">
    <property type="entry name" value="Tyr_Pase_AS"/>
</dbReference>
<dbReference type="Pfam" id="PF00102">
    <property type="entry name" value="Y_phosphatase"/>
    <property type="match status" value="1"/>
</dbReference>
<proteinExistence type="predicted"/>
<dbReference type="PROSITE" id="PS00383">
    <property type="entry name" value="TYR_PHOSPHATASE_1"/>
    <property type="match status" value="1"/>
</dbReference>
<dbReference type="SMART" id="SM00194">
    <property type="entry name" value="PTPc"/>
    <property type="match status" value="1"/>
</dbReference>
<feature type="domain" description="Tyrosine specific protein phosphatases" evidence="3">
    <location>
        <begin position="219"/>
        <end position="297"/>
    </location>
</feature>
<evidence type="ECO:0000313" key="6">
    <source>
        <dbReference type="WBParaSite" id="TMUE_3000010872.1"/>
    </source>
</evidence>
<dbReference type="InterPro" id="IPR050348">
    <property type="entry name" value="Protein-Tyr_Phosphatase"/>
</dbReference>
<dbReference type="AlphaFoldDB" id="A0A5S6QVF6"/>
<evidence type="ECO:0000313" key="4">
    <source>
        <dbReference type="Proteomes" id="UP000046395"/>
    </source>
</evidence>
<dbReference type="Proteomes" id="UP000046395">
    <property type="component" value="Unassembled WGS sequence"/>
</dbReference>
<feature type="domain" description="Tyrosine-protein phosphatase" evidence="2">
    <location>
        <begin position="71"/>
        <end position="306"/>
    </location>
</feature>
<dbReference type="InterPro" id="IPR000242">
    <property type="entry name" value="PTP_cat"/>
</dbReference>
<feature type="region of interest" description="Disordered" evidence="1">
    <location>
        <begin position="342"/>
        <end position="388"/>
    </location>
</feature>
<keyword evidence="4" id="KW-1185">Reference proteome</keyword>
<accession>A0A5S6QVF6</accession>
<dbReference type="PANTHER" id="PTHR19134:SF449">
    <property type="entry name" value="TYROSINE-PROTEIN PHOSPHATASE 1"/>
    <property type="match status" value="1"/>
</dbReference>
<feature type="compositionally biased region" description="Basic residues" evidence="1">
    <location>
        <begin position="365"/>
        <end position="377"/>
    </location>
</feature>
<evidence type="ECO:0000256" key="1">
    <source>
        <dbReference type="SAM" id="MobiDB-lite"/>
    </source>
</evidence>
<dbReference type="InterPro" id="IPR029021">
    <property type="entry name" value="Prot-tyrosine_phosphatase-like"/>
</dbReference>
<dbReference type="SMART" id="SM00404">
    <property type="entry name" value="PTPc_motif"/>
    <property type="match status" value="1"/>
</dbReference>
<dbReference type="Gene3D" id="3.90.190.10">
    <property type="entry name" value="Protein tyrosine phosphatase superfamily"/>
    <property type="match status" value="1"/>
</dbReference>
<dbReference type="PRINTS" id="PR00700">
    <property type="entry name" value="PRTYPHPHTASE"/>
</dbReference>
<reference evidence="4" key="1">
    <citation type="submission" date="2014-03" db="EMBL/GenBank/DDBJ databases">
        <title>The whipworm genome and dual-species transcriptomics of an intimate host-pathogen interaction.</title>
        <authorList>
            <person name="Foth B.J."/>
            <person name="Tsai I.J."/>
            <person name="Reid A.J."/>
            <person name="Bancroft A.J."/>
            <person name="Nichol S."/>
            <person name="Tracey A."/>
            <person name="Holroyd N."/>
            <person name="Cotton J.A."/>
            <person name="Stanley E.J."/>
            <person name="Zarowiecki M."/>
            <person name="Liu J.Z."/>
            <person name="Huckvale T."/>
            <person name="Cooper P.J."/>
            <person name="Grencis R.K."/>
            <person name="Berriman M."/>
        </authorList>
    </citation>
    <scope>NUCLEOTIDE SEQUENCE [LARGE SCALE GENOMIC DNA]</scope>
    <source>
        <strain evidence="4">Edinburgh</strain>
    </source>
</reference>
<reference evidence="5 6" key="2">
    <citation type="submission" date="2019-12" db="UniProtKB">
        <authorList>
            <consortium name="WormBaseParasite"/>
        </authorList>
    </citation>
    <scope>IDENTIFICATION</scope>
</reference>
<dbReference type="WBParaSite" id="TMUE_0000001968.1">
    <property type="protein sequence ID" value="TMUE_0000001968.1"/>
    <property type="gene ID" value="WBGene00297830"/>
</dbReference>
<name>A0A5S6QVF6_TRIMR</name>
<dbReference type="STRING" id="70415.A0A5S6QVF6"/>
<dbReference type="InterPro" id="IPR000387">
    <property type="entry name" value="Tyr_Pase_dom"/>
</dbReference>
<dbReference type="InterPro" id="IPR003595">
    <property type="entry name" value="Tyr_Pase_cat"/>
</dbReference>
<evidence type="ECO:0000259" key="3">
    <source>
        <dbReference type="PROSITE" id="PS50056"/>
    </source>
</evidence>
<organism evidence="4 6">
    <name type="scientific">Trichuris muris</name>
    <name type="common">Mouse whipworm</name>
    <dbReference type="NCBI Taxonomy" id="70415"/>
    <lineage>
        <taxon>Eukaryota</taxon>
        <taxon>Metazoa</taxon>
        <taxon>Ecdysozoa</taxon>
        <taxon>Nematoda</taxon>
        <taxon>Enoplea</taxon>
        <taxon>Dorylaimia</taxon>
        <taxon>Trichinellida</taxon>
        <taxon>Trichuridae</taxon>
        <taxon>Trichuris</taxon>
    </lineage>
</organism>
<feature type="compositionally biased region" description="Polar residues" evidence="1">
    <location>
        <begin position="342"/>
        <end position="356"/>
    </location>
</feature>
<dbReference type="GO" id="GO:0004725">
    <property type="term" value="F:protein tyrosine phosphatase activity"/>
    <property type="evidence" value="ECO:0007669"/>
    <property type="project" value="InterPro"/>
</dbReference>
<evidence type="ECO:0000313" key="5">
    <source>
        <dbReference type="WBParaSite" id="TMUE_0000001968.1"/>
    </source>
</evidence>
<dbReference type="CDD" id="cd00047">
    <property type="entry name" value="PTPc"/>
    <property type="match status" value="1"/>
</dbReference>
<dbReference type="SUPFAM" id="SSF52799">
    <property type="entry name" value="(Phosphotyrosine protein) phosphatases II"/>
    <property type="match status" value="1"/>
</dbReference>